<feature type="region of interest" description="Disordered" evidence="1">
    <location>
        <begin position="1"/>
        <end position="26"/>
    </location>
</feature>
<protein>
    <submittedName>
        <fullName evidence="2 3">Hemagglutinin</fullName>
    </submittedName>
</protein>
<evidence type="ECO:0000313" key="3">
    <source>
        <dbReference type="EnsemblMetazoa" id="ASIC003721-PA"/>
    </source>
</evidence>
<dbReference type="VEuPathDB" id="VectorBase:ASIC003721"/>
<name>A0A084VFB8_ANOSI</name>
<feature type="region of interest" description="Disordered" evidence="1">
    <location>
        <begin position="93"/>
        <end position="138"/>
    </location>
</feature>
<dbReference type="AlphaFoldDB" id="A0A084VFB8"/>
<dbReference type="EnsemblMetazoa" id="ASIC003721-RA">
    <property type="protein sequence ID" value="ASIC003721-PA"/>
    <property type="gene ID" value="ASIC003721"/>
</dbReference>
<sequence>MARKKGSGKGSKYQLGYSRKPSLAGDRTRSLAIEIAVWWTSHHPPPDPDGPPLLSSGLRAAAGSRRHDKEILARRTVATGVGKLVHLQIYFRKPTPNSVGPDSPFTIPPHPLHPRRTSSPLRTAARSENGTTPKSFPTVASARKLSEIFARIRSVSAGYRVGEEGCY</sequence>
<organism evidence="2">
    <name type="scientific">Anopheles sinensis</name>
    <name type="common">Mosquito</name>
    <dbReference type="NCBI Taxonomy" id="74873"/>
    <lineage>
        <taxon>Eukaryota</taxon>
        <taxon>Metazoa</taxon>
        <taxon>Ecdysozoa</taxon>
        <taxon>Arthropoda</taxon>
        <taxon>Hexapoda</taxon>
        <taxon>Insecta</taxon>
        <taxon>Pterygota</taxon>
        <taxon>Neoptera</taxon>
        <taxon>Endopterygota</taxon>
        <taxon>Diptera</taxon>
        <taxon>Nematocera</taxon>
        <taxon>Culicoidea</taxon>
        <taxon>Culicidae</taxon>
        <taxon>Anophelinae</taxon>
        <taxon>Anopheles</taxon>
    </lineage>
</organism>
<proteinExistence type="predicted"/>
<dbReference type="Proteomes" id="UP000030765">
    <property type="component" value="Unassembled WGS sequence"/>
</dbReference>
<dbReference type="EMBL" id="ATLV01012374">
    <property type="status" value="NOT_ANNOTATED_CDS"/>
    <property type="molecule type" value="Genomic_DNA"/>
</dbReference>
<dbReference type="EMBL" id="KE524785">
    <property type="protein sequence ID" value="KFB36662.1"/>
    <property type="molecule type" value="Genomic_DNA"/>
</dbReference>
<feature type="compositionally biased region" description="Polar residues" evidence="1">
    <location>
        <begin position="117"/>
        <end position="135"/>
    </location>
</feature>
<keyword evidence="4" id="KW-1185">Reference proteome</keyword>
<reference evidence="3" key="2">
    <citation type="submission" date="2020-05" db="UniProtKB">
        <authorList>
            <consortium name="EnsemblMetazoa"/>
        </authorList>
    </citation>
    <scope>IDENTIFICATION</scope>
</reference>
<accession>A0A084VFB8</accession>
<reference evidence="2 4" key="1">
    <citation type="journal article" date="2014" name="BMC Genomics">
        <title>Genome sequence of Anopheles sinensis provides insight into genetics basis of mosquito competence for malaria parasites.</title>
        <authorList>
            <person name="Zhou D."/>
            <person name="Zhang D."/>
            <person name="Ding G."/>
            <person name="Shi L."/>
            <person name="Hou Q."/>
            <person name="Ye Y."/>
            <person name="Xu Y."/>
            <person name="Zhou H."/>
            <person name="Xiong C."/>
            <person name="Li S."/>
            <person name="Yu J."/>
            <person name="Hong S."/>
            <person name="Yu X."/>
            <person name="Zou P."/>
            <person name="Chen C."/>
            <person name="Chang X."/>
            <person name="Wang W."/>
            <person name="Lv Y."/>
            <person name="Sun Y."/>
            <person name="Ma L."/>
            <person name="Shen B."/>
            <person name="Zhu C."/>
        </authorList>
    </citation>
    <scope>NUCLEOTIDE SEQUENCE [LARGE SCALE GENOMIC DNA]</scope>
</reference>
<evidence type="ECO:0000313" key="2">
    <source>
        <dbReference type="EMBL" id="KFB36662.1"/>
    </source>
</evidence>
<evidence type="ECO:0000313" key="4">
    <source>
        <dbReference type="Proteomes" id="UP000030765"/>
    </source>
</evidence>
<evidence type="ECO:0000256" key="1">
    <source>
        <dbReference type="SAM" id="MobiDB-lite"/>
    </source>
</evidence>
<gene>
    <name evidence="2" type="ORF">ZHAS_00003721</name>
</gene>